<evidence type="ECO:0000256" key="2">
    <source>
        <dbReference type="ARBA" id="ARBA00023239"/>
    </source>
</evidence>
<dbReference type="Pfam" id="PF01791">
    <property type="entry name" value="DeoC"/>
    <property type="match status" value="1"/>
</dbReference>
<dbReference type="RefSeq" id="WP_199820020.1">
    <property type="nucleotide sequence ID" value="NZ_JBEXDP010000047.1"/>
</dbReference>
<evidence type="ECO:0000313" key="3">
    <source>
        <dbReference type="EMBL" id="MEU5713156.1"/>
    </source>
</evidence>
<reference evidence="3 4" key="1">
    <citation type="submission" date="2024-06" db="EMBL/GenBank/DDBJ databases">
        <title>The Natural Products Discovery Center: Release of the First 8490 Sequenced Strains for Exploring Actinobacteria Biosynthetic Diversity.</title>
        <authorList>
            <person name="Kalkreuter E."/>
            <person name="Kautsar S.A."/>
            <person name="Yang D."/>
            <person name="Bader C.D."/>
            <person name="Teijaro C.N."/>
            <person name="Fluegel L."/>
            <person name="Davis C.M."/>
            <person name="Simpson J.R."/>
            <person name="Lauterbach L."/>
            <person name="Steele A.D."/>
            <person name="Gui C."/>
            <person name="Meng S."/>
            <person name="Li G."/>
            <person name="Viehrig K."/>
            <person name="Ye F."/>
            <person name="Su P."/>
            <person name="Kiefer A.F."/>
            <person name="Nichols A."/>
            <person name="Cepeda A.J."/>
            <person name="Yan W."/>
            <person name="Fan B."/>
            <person name="Jiang Y."/>
            <person name="Adhikari A."/>
            <person name="Zheng C.-J."/>
            <person name="Schuster L."/>
            <person name="Cowan T.M."/>
            <person name="Smanski M.J."/>
            <person name="Chevrette M.G."/>
            <person name="De Carvalho L.P.S."/>
            <person name="Shen B."/>
        </authorList>
    </citation>
    <scope>NUCLEOTIDE SEQUENCE [LARGE SCALE GENOMIC DNA]</scope>
    <source>
        <strain evidence="3 4">NPDC020594</strain>
    </source>
</reference>
<comment type="similarity">
    <text evidence="1">Belongs to the aldolase LacD family.</text>
</comment>
<dbReference type="Proteomes" id="UP001551011">
    <property type="component" value="Unassembled WGS sequence"/>
</dbReference>
<dbReference type="EMBL" id="JBFAEG010000046">
    <property type="protein sequence ID" value="MEU5713156.1"/>
    <property type="molecule type" value="Genomic_DNA"/>
</dbReference>
<evidence type="ECO:0008006" key="5">
    <source>
        <dbReference type="Google" id="ProtNLM"/>
    </source>
</evidence>
<organism evidence="3 4">
    <name type="scientific">Streptomyces flaveolus</name>
    <dbReference type="NCBI Taxonomy" id="67297"/>
    <lineage>
        <taxon>Bacteria</taxon>
        <taxon>Bacillati</taxon>
        <taxon>Actinomycetota</taxon>
        <taxon>Actinomycetes</taxon>
        <taxon>Kitasatosporales</taxon>
        <taxon>Streptomycetaceae</taxon>
        <taxon>Streptomyces</taxon>
    </lineage>
</organism>
<evidence type="ECO:0000256" key="1">
    <source>
        <dbReference type="ARBA" id="ARBA00008679"/>
    </source>
</evidence>
<dbReference type="PANTHER" id="PTHR39340">
    <property type="entry name" value="SULFOFRUCTOSEPHOSPHATE ALDOLASE"/>
    <property type="match status" value="1"/>
</dbReference>
<dbReference type="SMART" id="SM01133">
    <property type="entry name" value="DeoC"/>
    <property type="match status" value="1"/>
</dbReference>
<comment type="caution">
    <text evidence="3">The sequence shown here is derived from an EMBL/GenBank/DDBJ whole genome shotgun (WGS) entry which is preliminary data.</text>
</comment>
<sequence>MTTVQPIPLLTSGSLAPAALARPSGTFAMIAMDQRESLRAMMARHSAGAPVTDDAMVAFKLSVARELGPLASAFLIDREYGYDRVVGERLLPADCALVLAADALDQPGGVVADTDLDEQVDPGQARLDGAVALKLLVVWRRDALREQRVELAARFVARCREAGLASVLEPVTRPTPEEEAAGTFDLNDSIVEAARELAPLGPSLYKCQVPDRGVGPVSHLARQAERIDAVVDCPWVVLSQGVDPQDFPQAVEAVCRAGASGFLAGRALWTDALASADPLPVLRGASADRLRELGGIVDRFGRPWEQARAATKSGGAA</sequence>
<dbReference type="InterPro" id="IPR002915">
    <property type="entry name" value="DeoC/FbaB/LacD_aldolase"/>
</dbReference>
<dbReference type="Gene3D" id="3.20.20.70">
    <property type="entry name" value="Aldolase class I"/>
    <property type="match status" value="1"/>
</dbReference>
<keyword evidence="2" id="KW-0456">Lyase</keyword>
<dbReference type="PANTHER" id="PTHR39340:SF1">
    <property type="entry name" value="SULFOFRUCTOSEPHOSPHATE ALDOLASE"/>
    <property type="match status" value="1"/>
</dbReference>
<keyword evidence="4" id="KW-1185">Reference proteome</keyword>
<protein>
    <recommendedName>
        <fullName evidence="5">Sulfofructosephosphate aldolase</fullName>
    </recommendedName>
</protein>
<evidence type="ECO:0000313" key="4">
    <source>
        <dbReference type="Proteomes" id="UP001551011"/>
    </source>
</evidence>
<name>A0ABV3AMG6_9ACTN</name>
<accession>A0ABV3AMG6</accession>
<gene>
    <name evidence="3" type="ORF">AB0H04_41150</name>
</gene>
<dbReference type="InterPro" id="IPR013785">
    <property type="entry name" value="Aldolase_TIM"/>
</dbReference>
<dbReference type="InterPro" id="IPR050552">
    <property type="entry name" value="LacD_aldolase"/>
</dbReference>
<dbReference type="SUPFAM" id="SSF51569">
    <property type="entry name" value="Aldolase"/>
    <property type="match status" value="1"/>
</dbReference>
<proteinExistence type="inferred from homology"/>